<name>A0AAW0LRA3_QUESU</name>
<dbReference type="GO" id="GO:0005886">
    <property type="term" value="C:plasma membrane"/>
    <property type="evidence" value="ECO:0007669"/>
    <property type="project" value="UniProtKB-SubCell"/>
</dbReference>
<feature type="transmembrane region" description="Helical" evidence="6">
    <location>
        <begin position="188"/>
        <end position="206"/>
    </location>
</feature>
<keyword evidence="4 6" id="KW-1133">Transmembrane helix</keyword>
<accession>A0AAW0LRA3</accession>
<proteinExistence type="inferred from homology"/>
<feature type="transmembrane region" description="Helical" evidence="6">
    <location>
        <begin position="34"/>
        <end position="54"/>
    </location>
</feature>
<protein>
    <recommendedName>
        <fullName evidence="6">Choline transporter-like protein</fullName>
    </recommendedName>
</protein>
<comment type="function">
    <text evidence="6">Choline transporter.</text>
</comment>
<evidence type="ECO:0000256" key="3">
    <source>
        <dbReference type="ARBA" id="ARBA00022692"/>
    </source>
</evidence>
<keyword evidence="5 6" id="KW-0472">Membrane</keyword>
<evidence type="ECO:0000256" key="1">
    <source>
        <dbReference type="ARBA" id="ARBA00004141"/>
    </source>
</evidence>
<dbReference type="GO" id="GO:0022857">
    <property type="term" value="F:transmembrane transporter activity"/>
    <property type="evidence" value="ECO:0007669"/>
    <property type="project" value="UniProtKB-UniRule"/>
</dbReference>
<comment type="caution">
    <text evidence="6">Lacks conserved residue(s) required for the propagation of feature annotation.</text>
</comment>
<reference evidence="7 8" key="1">
    <citation type="journal article" date="2018" name="Sci. Data">
        <title>The draft genome sequence of cork oak.</title>
        <authorList>
            <person name="Ramos A.M."/>
            <person name="Usie A."/>
            <person name="Barbosa P."/>
            <person name="Barros P.M."/>
            <person name="Capote T."/>
            <person name="Chaves I."/>
            <person name="Simoes F."/>
            <person name="Abreu I."/>
            <person name="Carrasquinho I."/>
            <person name="Faro C."/>
            <person name="Guimaraes J.B."/>
            <person name="Mendonca D."/>
            <person name="Nobrega F."/>
            <person name="Rodrigues L."/>
            <person name="Saibo N.J.M."/>
            <person name="Varela M.C."/>
            <person name="Egas C."/>
            <person name="Matos J."/>
            <person name="Miguel C.M."/>
            <person name="Oliveira M.M."/>
            <person name="Ricardo C.P."/>
            <person name="Goncalves S."/>
        </authorList>
    </citation>
    <scope>NUCLEOTIDE SEQUENCE [LARGE SCALE GENOMIC DNA]</scope>
    <source>
        <strain evidence="8">cv. HL8</strain>
    </source>
</reference>
<keyword evidence="8" id="KW-1185">Reference proteome</keyword>
<evidence type="ECO:0000256" key="4">
    <source>
        <dbReference type="ARBA" id="ARBA00022989"/>
    </source>
</evidence>
<evidence type="ECO:0000313" key="7">
    <source>
        <dbReference type="EMBL" id="KAK7853227.1"/>
    </source>
</evidence>
<keyword evidence="3 6" id="KW-0812">Transmembrane</keyword>
<comment type="similarity">
    <text evidence="2 6">Belongs to the CTL (choline transporter-like) family.</text>
</comment>
<evidence type="ECO:0000313" key="8">
    <source>
        <dbReference type="Proteomes" id="UP000237347"/>
    </source>
</evidence>
<comment type="caution">
    <text evidence="7">The sequence shown here is derived from an EMBL/GenBank/DDBJ whole genome shotgun (WGS) entry which is preliminary data.</text>
</comment>
<gene>
    <name evidence="7" type="ORF">CFP56_036379</name>
</gene>
<evidence type="ECO:0000256" key="2">
    <source>
        <dbReference type="ARBA" id="ARBA00007168"/>
    </source>
</evidence>
<feature type="transmembrane region" description="Helical" evidence="6">
    <location>
        <begin position="66"/>
        <end position="85"/>
    </location>
</feature>
<dbReference type="InterPro" id="IPR007603">
    <property type="entry name" value="Choline_transptr-like"/>
</dbReference>
<comment type="subcellular location">
    <subcellularLocation>
        <location evidence="6">Cell membrane</location>
        <topology evidence="6">Multi-pass membrane protein</topology>
    </subcellularLocation>
    <subcellularLocation>
        <location evidence="1">Membrane</location>
        <topology evidence="1">Multi-pass membrane protein</topology>
    </subcellularLocation>
</comment>
<dbReference type="Proteomes" id="UP000237347">
    <property type="component" value="Unassembled WGS sequence"/>
</dbReference>
<sequence>MLNFQVKKCDFFFGFSLFCTAAISDNTEFKSLYRQNILFLFLLHMVAAVGLVFFLYSRESRPNTSFYLPQVEAASFLSITLALAWQKAVREWPLFWFISYYGAFVMSLSAGILLICFQKPALKALESVLLPLQLAMDCMLVWVTTELSFVHLNLFSNPWFESTCLLDAWGWILVDVPMDFSCDWSFEFLLSPLIIIALVLSLLWTAEVMRNVGNLTVSRVISLYYLRGMQSNTQFCFQRAMTLNLGSACLGSLFVPAIEALRIVARV</sequence>
<dbReference type="Pfam" id="PF04515">
    <property type="entry name" value="Choline_transpo"/>
    <property type="match status" value="1"/>
</dbReference>
<evidence type="ECO:0000256" key="6">
    <source>
        <dbReference type="RuleBase" id="RU368066"/>
    </source>
</evidence>
<feature type="transmembrane region" description="Helical" evidence="6">
    <location>
        <begin position="97"/>
        <end position="117"/>
    </location>
</feature>
<evidence type="ECO:0000256" key="5">
    <source>
        <dbReference type="ARBA" id="ARBA00023136"/>
    </source>
</evidence>
<dbReference type="PANTHER" id="PTHR12385">
    <property type="entry name" value="CHOLINE TRANSPORTER-LIKE (SLC FAMILY 44)"/>
    <property type="match status" value="1"/>
</dbReference>
<dbReference type="EMBL" id="PKMF04000067">
    <property type="protein sequence ID" value="KAK7853227.1"/>
    <property type="molecule type" value="Genomic_DNA"/>
</dbReference>
<dbReference type="AlphaFoldDB" id="A0AAW0LRA3"/>
<organism evidence="7 8">
    <name type="scientific">Quercus suber</name>
    <name type="common">Cork oak</name>
    <dbReference type="NCBI Taxonomy" id="58331"/>
    <lineage>
        <taxon>Eukaryota</taxon>
        <taxon>Viridiplantae</taxon>
        <taxon>Streptophyta</taxon>
        <taxon>Embryophyta</taxon>
        <taxon>Tracheophyta</taxon>
        <taxon>Spermatophyta</taxon>
        <taxon>Magnoliopsida</taxon>
        <taxon>eudicotyledons</taxon>
        <taxon>Gunneridae</taxon>
        <taxon>Pentapetalae</taxon>
        <taxon>rosids</taxon>
        <taxon>fabids</taxon>
        <taxon>Fagales</taxon>
        <taxon>Fagaceae</taxon>
        <taxon>Quercus</taxon>
    </lineage>
</organism>
<dbReference type="PANTHER" id="PTHR12385:SF93">
    <property type="entry name" value="CHOLINE TRANSPORTER-LIKE PROTEIN"/>
    <property type="match status" value="1"/>
</dbReference>